<protein>
    <submittedName>
        <fullName evidence="1">Uncharacterized protein</fullName>
    </submittedName>
</protein>
<organism evidence="1 2">
    <name type="scientific">Fusobacterium ulcerans</name>
    <dbReference type="NCBI Taxonomy" id="861"/>
    <lineage>
        <taxon>Bacteria</taxon>
        <taxon>Fusobacteriati</taxon>
        <taxon>Fusobacteriota</taxon>
        <taxon>Fusobacteriia</taxon>
        <taxon>Fusobacteriales</taxon>
        <taxon>Fusobacteriaceae</taxon>
        <taxon>Fusobacterium</taxon>
    </lineage>
</organism>
<dbReference type="EMBL" id="LS483487">
    <property type="protein sequence ID" value="SQJ00298.1"/>
    <property type="molecule type" value="Genomic_DNA"/>
</dbReference>
<evidence type="ECO:0000313" key="1">
    <source>
        <dbReference type="EMBL" id="SQJ00298.1"/>
    </source>
</evidence>
<dbReference type="AlphaFoldDB" id="A0AAX1TRC0"/>
<dbReference type="RefSeq" id="WP_005976063.1">
    <property type="nucleotide sequence ID" value="NZ_CABKNW010000001.1"/>
</dbReference>
<dbReference type="KEGG" id="ful:C4N20_10345"/>
<gene>
    <name evidence="1" type="ORF">NCTC12112_00624</name>
</gene>
<dbReference type="Proteomes" id="UP000249008">
    <property type="component" value="Chromosome 1"/>
</dbReference>
<sequence>MKNRVFEYRSKFLDNELNFCLASEKLNIFKKTDSVSMSFSFPNGSYNLLFDVSESILLQFFINKEFSLLSICCQLNDLNSNKLKDLQVAYFIKKEEVSLSVDFIKPSYTFTKLEFLQNITSDDFEFFVTKNQNLIVNLRFKSSNIPLNL</sequence>
<dbReference type="GeneID" id="78455213"/>
<accession>A0AAX1TRC0</accession>
<proteinExistence type="predicted"/>
<reference evidence="1 2" key="1">
    <citation type="submission" date="2018-06" db="EMBL/GenBank/DDBJ databases">
        <authorList>
            <consortium name="Pathogen Informatics"/>
            <person name="Doyle S."/>
        </authorList>
    </citation>
    <scope>NUCLEOTIDE SEQUENCE [LARGE SCALE GENOMIC DNA]</scope>
    <source>
        <strain evidence="1 2">NCTC12112</strain>
    </source>
</reference>
<evidence type="ECO:0000313" key="2">
    <source>
        <dbReference type="Proteomes" id="UP000249008"/>
    </source>
</evidence>
<name>A0AAX1TRC0_9FUSO</name>